<accession>A0ABX1R4U4</accession>
<comment type="caution">
    <text evidence="2">The sequence shown here is derived from an EMBL/GenBank/DDBJ whole genome shotgun (WGS) entry which is preliminary data.</text>
</comment>
<sequence>MKIISSPNSSPLNQVTTEKIDKPVEKASKREESVIAPANTVQDKMKAMFVKVGIKPAMTMHDYKSRKSVVDRRRDILASNKIANLQSILNFALATSVTESDTDTLDPDWFFAFTSLAENIYSQAMQELWGRIFAAEVVKPGSFSLRSLETLKALTQRDARLFTRAVSMASLRAGDPVPRILVGYHQRRGLSTLLRKVHPHQLNLSAHGLSYPDLLALNDMKLLYASEIESGELQPGNTVQWRCGSSSFTITANRKGVALVYYKFTAVGAELAKLITRQDQPHYLAAVKQILMPFFTIQ</sequence>
<name>A0ABX1R4U4_9ALTE</name>
<dbReference type="NCBIfam" id="TIGR03899">
    <property type="entry name" value="TIGR03899 family protein"/>
    <property type="match status" value="1"/>
</dbReference>
<dbReference type="InterPro" id="IPR021254">
    <property type="entry name" value="DUF2806"/>
</dbReference>
<protein>
    <submittedName>
        <fullName evidence="2">TIGR03899 family protein</fullName>
    </submittedName>
</protein>
<reference evidence="2 3" key="1">
    <citation type="submission" date="2020-03" db="EMBL/GenBank/DDBJ databases">
        <title>Alteromonas ponticola sp. nov., isolated from seawater.</title>
        <authorList>
            <person name="Yoon J.-H."/>
            <person name="Kim Y.-O."/>
        </authorList>
    </citation>
    <scope>NUCLEOTIDE SEQUENCE [LARGE SCALE GENOMIC DNA]</scope>
    <source>
        <strain evidence="2 3">MYP5</strain>
    </source>
</reference>
<dbReference type="EMBL" id="JAATNW010000009">
    <property type="protein sequence ID" value="NMH61470.1"/>
    <property type="molecule type" value="Genomic_DNA"/>
</dbReference>
<dbReference type="Proteomes" id="UP000709336">
    <property type="component" value="Unassembled WGS sequence"/>
</dbReference>
<feature type="compositionally biased region" description="Polar residues" evidence="1">
    <location>
        <begin position="1"/>
        <end position="17"/>
    </location>
</feature>
<gene>
    <name evidence="2" type="ORF">HCJ96_15680</name>
</gene>
<evidence type="ECO:0000256" key="1">
    <source>
        <dbReference type="SAM" id="MobiDB-lite"/>
    </source>
</evidence>
<feature type="region of interest" description="Disordered" evidence="1">
    <location>
        <begin position="1"/>
        <end position="28"/>
    </location>
</feature>
<dbReference type="Pfam" id="PF10987">
    <property type="entry name" value="DUF2806"/>
    <property type="match status" value="1"/>
</dbReference>
<keyword evidence="3" id="KW-1185">Reference proteome</keyword>
<evidence type="ECO:0000313" key="2">
    <source>
        <dbReference type="EMBL" id="NMH61470.1"/>
    </source>
</evidence>
<proteinExistence type="predicted"/>
<dbReference type="RefSeq" id="WP_169212032.1">
    <property type="nucleotide sequence ID" value="NZ_JAATNW010000009.1"/>
</dbReference>
<organism evidence="2 3">
    <name type="scientific">Alteromonas ponticola</name>
    <dbReference type="NCBI Taxonomy" id="2720613"/>
    <lineage>
        <taxon>Bacteria</taxon>
        <taxon>Pseudomonadati</taxon>
        <taxon>Pseudomonadota</taxon>
        <taxon>Gammaproteobacteria</taxon>
        <taxon>Alteromonadales</taxon>
        <taxon>Alteromonadaceae</taxon>
        <taxon>Alteromonas/Salinimonas group</taxon>
        <taxon>Alteromonas</taxon>
    </lineage>
</organism>
<feature type="compositionally biased region" description="Basic and acidic residues" evidence="1">
    <location>
        <begin position="18"/>
        <end position="28"/>
    </location>
</feature>
<evidence type="ECO:0000313" key="3">
    <source>
        <dbReference type="Proteomes" id="UP000709336"/>
    </source>
</evidence>